<dbReference type="PANTHER" id="PTHR46481:SF7">
    <property type="entry name" value="ZINC FINGER BED DOMAIN-CONTAINING PROTEIN RICESLEEPER 2-LIKE"/>
    <property type="match status" value="1"/>
</dbReference>
<dbReference type="STRING" id="35608.A0A2U1Q2B5"/>
<dbReference type="EMBL" id="PKPP01000490">
    <property type="protein sequence ID" value="PWA92102.1"/>
    <property type="molecule type" value="Genomic_DNA"/>
</dbReference>
<dbReference type="AlphaFoldDB" id="A0A2U1Q2B5"/>
<evidence type="ECO:0000313" key="2">
    <source>
        <dbReference type="Proteomes" id="UP000245207"/>
    </source>
</evidence>
<organism evidence="1 2">
    <name type="scientific">Artemisia annua</name>
    <name type="common">Sweet wormwood</name>
    <dbReference type="NCBI Taxonomy" id="35608"/>
    <lineage>
        <taxon>Eukaryota</taxon>
        <taxon>Viridiplantae</taxon>
        <taxon>Streptophyta</taxon>
        <taxon>Embryophyta</taxon>
        <taxon>Tracheophyta</taxon>
        <taxon>Spermatophyta</taxon>
        <taxon>Magnoliopsida</taxon>
        <taxon>eudicotyledons</taxon>
        <taxon>Gunneridae</taxon>
        <taxon>Pentapetalae</taxon>
        <taxon>asterids</taxon>
        <taxon>campanulids</taxon>
        <taxon>Asterales</taxon>
        <taxon>Asteraceae</taxon>
        <taxon>Asteroideae</taxon>
        <taxon>Anthemideae</taxon>
        <taxon>Artemisiinae</taxon>
        <taxon>Artemisia</taxon>
    </lineage>
</organism>
<comment type="caution">
    <text evidence="1">The sequence shown here is derived from an EMBL/GenBank/DDBJ whole genome shotgun (WGS) entry which is preliminary data.</text>
</comment>
<proteinExistence type="predicted"/>
<accession>A0A2U1Q2B5</accession>
<protein>
    <submittedName>
        <fullName evidence="1">Zinc finger BED domain-containing protein RICESLEEPER 2</fullName>
    </submittedName>
</protein>
<dbReference type="OrthoDB" id="2610923at2759"/>
<dbReference type="InterPro" id="IPR052035">
    <property type="entry name" value="ZnF_BED_domain_contain"/>
</dbReference>
<evidence type="ECO:0000313" key="1">
    <source>
        <dbReference type="EMBL" id="PWA92102.1"/>
    </source>
</evidence>
<dbReference type="Proteomes" id="UP000245207">
    <property type="component" value="Unassembled WGS sequence"/>
</dbReference>
<dbReference type="PANTHER" id="PTHR46481">
    <property type="entry name" value="ZINC FINGER BED DOMAIN-CONTAINING PROTEIN 4"/>
    <property type="match status" value="1"/>
</dbReference>
<keyword evidence="2" id="KW-1185">Reference proteome</keyword>
<gene>
    <name evidence="1" type="ORF">CTI12_AA082440</name>
</gene>
<name>A0A2U1Q2B5_ARTAN</name>
<reference evidence="1 2" key="1">
    <citation type="journal article" date="2018" name="Mol. Plant">
        <title>The genome of Artemisia annua provides insight into the evolution of Asteraceae family and artemisinin biosynthesis.</title>
        <authorList>
            <person name="Shen Q."/>
            <person name="Zhang L."/>
            <person name="Liao Z."/>
            <person name="Wang S."/>
            <person name="Yan T."/>
            <person name="Shi P."/>
            <person name="Liu M."/>
            <person name="Fu X."/>
            <person name="Pan Q."/>
            <person name="Wang Y."/>
            <person name="Lv Z."/>
            <person name="Lu X."/>
            <person name="Zhang F."/>
            <person name="Jiang W."/>
            <person name="Ma Y."/>
            <person name="Chen M."/>
            <person name="Hao X."/>
            <person name="Li L."/>
            <person name="Tang Y."/>
            <person name="Lv G."/>
            <person name="Zhou Y."/>
            <person name="Sun X."/>
            <person name="Brodelius P.E."/>
            <person name="Rose J.K.C."/>
            <person name="Tang K."/>
        </authorList>
    </citation>
    <scope>NUCLEOTIDE SEQUENCE [LARGE SCALE GENOMIC DNA]</scope>
    <source>
        <strain evidence="2">cv. Huhao1</strain>
        <tissue evidence="1">Leaf</tissue>
    </source>
</reference>
<sequence>MNQMKMVVVINMAYCKWCDAVFKADSAKHAFKKKIGEKDEGGSSIGTLETWKYDEKVIKNSLSKLIVLAELPFKFVEHPTFIEYSTNMQPRFNMPSRFTTAWDISKFYLDERKSLFNFLSNKTTTLHLTTDTWTSSCKRMNFMVLNVHFIDDDWVCKKVVAFLKKFKETTELVSNVSTPVAYLWFGEVLDIDKHLREWQENASFKIPQRSRK</sequence>